<feature type="region of interest" description="Disordered" evidence="2">
    <location>
        <begin position="1"/>
        <end position="55"/>
    </location>
</feature>
<dbReference type="AlphaFoldDB" id="A0A8H5G4N9"/>
<protein>
    <submittedName>
        <fullName evidence="3">Uncharacterized protein</fullName>
    </submittedName>
</protein>
<feature type="coiled-coil region" evidence="1">
    <location>
        <begin position="68"/>
        <end position="116"/>
    </location>
</feature>
<feature type="compositionally biased region" description="Basic and acidic residues" evidence="2">
    <location>
        <begin position="33"/>
        <end position="42"/>
    </location>
</feature>
<reference evidence="3 4" key="1">
    <citation type="journal article" date="2020" name="ISME J.">
        <title>Uncovering the hidden diversity of litter-decomposition mechanisms in mushroom-forming fungi.</title>
        <authorList>
            <person name="Floudas D."/>
            <person name="Bentzer J."/>
            <person name="Ahren D."/>
            <person name="Johansson T."/>
            <person name="Persson P."/>
            <person name="Tunlid A."/>
        </authorList>
    </citation>
    <scope>NUCLEOTIDE SEQUENCE [LARGE SCALE GENOMIC DNA]</scope>
    <source>
        <strain evidence="3 4">CBS 146.42</strain>
    </source>
</reference>
<evidence type="ECO:0000313" key="4">
    <source>
        <dbReference type="Proteomes" id="UP000559027"/>
    </source>
</evidence>
<organism evidence="3 4">
    <name type="scientific">Leucocoprinus leucothites</name>
    <dbReference type="NCBI Taxonomy" id="201217"/>
    <lineage>
        <taxon>Eukaryota</taxon>
        <taxon>Fungi</taxon>
        <taxon>Dikarya</taxon>
        <taxon>Basidiomycota</taxon>
        <taxon>Agaricomycotina</taxon>
        <taxon>Agaricomycetes</taxon>
        <taxon>Agaricomycetidae</taxon>
        <taxon>Agaricales</taxon>
        <taxon>Agaricineae</taxon>
        <taxon>Agaricaceae</taxon>
        <taxon>Leucocoprinus</taxon>
    </lineage>
</organism>
<feature type="compositionally biased region" description="Polar residues" evidence="2">
    <location>
        <begin position="1"/>
        <end position="20"/>
    </location>
</feature>
<name>A0A8H5G4N9_9AGAR</name>
<evidence type="ECO:0000256" key="2">
    <source>
        <dbReference type="SAM" id="MobiDB-lite"/>
    </source>
</evidence>
<evidence type="ECO:0000313" key="3">
    <source>
        <dbReference type="EMBL" id="KAF5358180.1"/>
    </source>
</evidence>
<proteinExistence type="predicted"/>
<evidence type="ECO:0000256" key="1">
    <source>
        <dbReference type="SAM" id="Coils"/>
    </source>
</evidence>
<dbReference type="EMBL" id="JAACJO010000005">
    <property type="protein sequence ID" value="KAF5358180.1"/>
    <property type="molecule type" value="Genomic_DNA"/>
</dbReference>
<comment type="caution">
    <text evidence="3">The sequence shown here is derived from an EMBL/GenBank/DDBJ whole genome shotgun (WGS) entry which is preliminary data.</text>
</comment>
<keyword evidence="4" id="KW-1185">Reference proteome</keyword>
<sequence length="123" mass="13839">MDPNYTGSRHSNYAQQTQHLSALPAQPKATTTESKREEERRSPSKLLASDIPDADLSVDFSSIMGEAEEAEKAQIEKRKSNLLKLNEENEELRQKLKAMNDRLEAAERKRAQLQGQDQKGGNS</sequence>
<dbReference type="Proteomes" id="UP000559027">
    <property type="component" value="Unassembled WGS sequence"/>
</dbReference>
<keyword evidence="1" id="KW-0175">Coiled coil</keyword>
<gene>
    <name evidence="3" type="ORF">D9756_001627</name>
</gene>
<accession>A0A8H5G4N9</accession>